<dbReference type="EMBL" id="JARK01001470">
    <property type="protein sequence ID" value="EYB98016.1"/>
    <property type="molecule type" value="Genomic_DNA"/>
</dbReference>
<sequence length="69" mass="7809">MVGRFRFSKLKEDIFGLNDTNQIDQTDFRREDLGSAPCESCGLYGRHTSQTYPVTLVILHSHGSNHLTP</sequence>
<accession>A0A016T5X1</accession>
<proteinExistence type="predicted"/>
<gene>
    <name evidence="1" type="primary">Acey_s0134.g1808</name>
    <name evidence="1" type="ORF">Y032_0134g1808</name>
</gene>
<dbReference type="Proteomes" id="UP000024635">
    <property type="component" value="Unassembled WGS sequence"/>
</dbReference>
<evidence type="ECO:0000313" key="2">
    <source>
        <dbReference type="Proteomes" id="UP000024635"/>
    </source>
</evidence>
<comment type="caution">
    <text evidence="1">The sequence shown here is derived from an EMBL/GenBank/DDBJ whole genome shotgun (WGS) entry which is preliminary data.</text>
</comment>
<name>A0A016T5X1_9BILA</name>
<organism evidence="1 2">
    <name type="scientific">Ancylostoma ceylanicum</name>
    <dbReference type="NCBI Taxonomy" id="53326"/>
    <lineage>
        <taxon>Eukaryota</taxon>
        <taxon>Metazoa</taxon>
        <taxon>Ecdysozoa</taxon>
        <taxon>Nematoda</taxon>
        <taxon>Chromadorea</taxon>
        <taxon>Rhabditida</taxon>
        <taxon>Rhabditina</taxon>
        <taxon>Rhabditomorpha</taxon>
        <taxon>Strongyloidea</taxon>
        <taxon>Ancylostomatidae</taxon>
        <taxon>Ancylostomatinae</taxon>
        <taxon>Ancylostoma</taxon>
    </lineage>
</organism>
<reference evidence="2" key="1">
    <citation type="journal article" date="2015" name="Nat. Genet.">
        <title>The genome and transcriptome of the zoonotic hookworm Ancylostoma ceylanicum identify infection-specific gene families.</title>
        <authorList>
            <person name="Schwarz E.M."/>
            <person name="Hu Y."/>
            <person name="Antoshechkin I."/>
            <person name="Miller M.M."/>
            <person name="Sternberg P.W."/>
            <person name="Aroian R.V."/>
        </authorList>
    </citation>
    <scope>NUCLEOTIDE SEQUENCE</scope>
    <source>
        <strain evidence="2">HY135</strain>
    </source>
</reference>
<keyword evidence="2" id="KW-1185">Reference proteome</keyword>
<dbReference type="AlphaFoldDB" id="A0A016T5X1"/>
<evidence type="ECO:0000313" key="1">
    <source>
        <dbReference type="EMBL" id="EYB98016.1"/>
    </source>
</evidence>
<protein>
    <submittedName>
        <fullName evidence="1">Uncharacterized protein</fullName>
    </submittedName>
</protein>